<dbReference type="STRING" id="201973.SAMN04488025_11037"/>
<dbReference type="RefSeq" id="WP_092037498.1">
    <property type="nucleotide sequence ID" value="NZ_FOOK01000010.1"/>
</dbReference>
<dbReference type="Gene3D" id="3.90.226.10">
    <property type="entry name" value="2-enoyl-CoA Hydratase, Chain A, domain 1"/>
    <property type="match status" value="1"/>
</dbReference>
<dbReference type="CDD" id="cd06558">
    <property type="entry name" value="crotonase-like"/>
    <property type="match status" value="1"/>
</dbReference>
<proteinExistence type="inferred from homology"/>
<dbReference type="InterPro" id="IPR001753">
    <property type="entry name" value="Enoyl-CoA_hydra/iso"/>
</dbReference>
<keyword evidence="4" id="KW-1185">Reference proteome</keyword>
<protein>
    <submittedName>
        <fullName evidence="3">2-(1,2-epoxy-1,2-dihydrophenyl)acetyl-CoA isomerase</fullName>
    </submittedName>
</protein>
<dbReference type="AlphaFoldDB" id="A0A1I2N443"/>
<dbReference type="PANTHER" id="PTHR43684">
    <property type="match status" value="1"/>
</dbReference>
<reference evidence="3 4" key="1">
    <citation type="submission" date="2016-10" db="EMBL/GenBank/DDBJ databases">
        <authorList>
            <person name="de Groot N.N."/>
        </authorList>
    </citation>
    <scope>NUCLEOTIDE SEQUENCE [LARGE SCALE GENOMIC DNA]</scope>
    <source>
        <strain evidence="3 4">DSM 44945</strain>
    </source>
</reference>
<evidence type="ECO:0000256" key="1">
    <source>
        <dbReference type="ARBA" id="ARBA00005254"/>
    </source>
</evidence>
<dbReference type="Gene3D" id="1.10.12.10">
    <property type="entry name" value="Lyase 2-enoyl-coa Hydratase, Chain A, domain 2"/>
    <property type="match status" value="1"/>
</dbReference>
<dbReference type="InterPro" id="IPR029045">
    <property type="entry name" value="ClpP/crotonase-like_dom_sf"/>
</dbReference>
<evidence type="ECO:0000313" key="4">
    <source>
        <dbReference type="Proteomes" id="UP000198661"/>
    </source>
</evidence>
<keyword evidence="3" id="KW-0413">Isomerase</keyword>
<dbReference type="OrthoDB" id="9775794at2"/>
<dbReference type="InterPro" id="IPR018376">
    <property type="entry name" value="Enoyl-CoA_hyd/isom_CS"/>
</dbReference>
<evidence type="ECO:0000256" key="2">
    <source>
        <dbReference type="RuleBase" id="RU003707"/>
    </source>
</evidence>
<dbReference type="SUPFAM" id="SSF52096">
    <property type="entry name" value="ClpP/crotonase"/>
    <property type="match status" value="1"/>
</dbReference>
<dbReference type="InterPro" id="IPR051053">
    <property type="entry name" value="ECH/Chromodomain_protein"/>
</dbReference>
<dbReference type="Proteomes" id="UP000198661">
    <property type="component" value="Unassembled WGS sequence"/>
</dbReference>
<dbReference type="Pfam" id="PF00378">
    <property type="entry name" value="ECH_1"/>
    <property type="match status" value="1"/>
</dbReference>
<dbReference type="GO" id="GO:0016853">
    <property type="term" value="F:isomerase activity"/>
    <property type="evidence" value="ECO:0007669"/>
    <property type="project" value="UniProtKB-KW"/>
</dbReference>
<gene>
    <name evidence="3" type="ORF">SAMN04488025_11037</name>
</gene>
<sequence length="260" mass="28143">MYETIRLKQEDAVATIVFNRPQTLNAFNLTMHEEVYDALNRAADDDAVRCIVLKGSGKGFSAGADLGAIDLSEEEPDLGKFLRKTYNRLLMRMVEVDKPIVASLHGPVYGAGLGVALACDFRIAAAGSTYCMAFIKIGLVPDAGTSFFLPRLMGLGRALEMAMLGETLSAEEAFRAGLVNRVVPDEALEKETMKLAGRLAQAPTKALALTKRLMAGSFEKDLATALEAEARGQSEAGKTRDFLEGVSAFFQKRPPRFTGK</sequence>
<comment type="similarity">
    <text evidence="1 2">Belongs to the enoyl-CoA hydratase/isomerase family.</text>
</comment>
<accession>A0A1I2N443</accession>
<dbReference type="PANTHER" id="PTHR43684:SF4">
    <property type="entry name" value="ENOYL-COA HYDRATASE_ISOMERASE FAMILY PROTEIN (AFU_ORTHOLOGUE AFUA_1G01890)"/>
    <property type="match status" value="1"/>
</dbReference>
<evidence type="ECO:0000313" key="3">
    <source>
        <dbReference type="EMBL" id="SFF96161.1"/>
    </source>
</evidence>
<dbReference type="EMBL" id="FOOK01000010">
    <property type="protein sequence ID" value="SFF96161.1"/>
    <property type="molecule type" value="Genomic_DNA"/>
</dbReference>
<organism evidence="3 4">
    <name type="scientific">Planifilum fulgidum</name>
    <dbReference type="NCBI Taxonomy" id="201973"/>
    <lineage>
        <taxon>Bacteria</taxon>
        <taxon>Bacillati</taxon>
        <taxon>Bacillota</taxon>
        <taxon>Bacilli</taxon>
        <taxon>Bacillales</taxon>
        <taxon>Thermoactinomycetaceae</taxon>
        <taxon>Planifilum</taxon>
    </lineage>
</organism>
<name>A0A1I2N443_9BACL</name>
<dbReference type="PROSITE" id="PS00166">
    <property type="entry name" value="ENOYL_COA_HYDRATASE"/>
    <property type="match status" value="1"/>
</dbReference>
<dbReference type="InterPro" id="IPR014748">
    <property type="entry name" value="Enoyl-CoA_hydra_C"/>
</dbReference>